<dbReference type="AlphaFoldDB" id="A0A504Z9J9"/>
<keyword evidence="2" id="KW-0689">Ribosomal protein</keyword>
<accession>A0A504Z9J9</accession>
<evidence type="ECO:0000313" key="3">
    <source>
        <dbReference type="Proteomes" id="UP000316759"/>
    </source>
</evidence>
<comment type="caution">
    <text evidence="2">The sequence shown here is derived from an EMBL/GenBank/DDBJ whole genome shotgun (WGS) entry which is preliminary data.</text>
</comment>
<sequence length="79" mass="9126">MKGIENRKAEDIKLVNTQMHLIKAPNAKEKITRMETSSEEEEDMDVSLSRLEEEAEKEKKPDPKKKSSVRAKQKLMLKA</sequence>
<proteinExistence type="predicted"/>
<dbReference type="Proteomes" id="UP000316759">
    <property type="component" value="Unassembled WGS sequence"/>
</dbReference>
<keyword evidence="2" id="KW-0687">Ribonucleoprotein</keyword>
<feature type="region of interest" description="Disordered" evidence="1">
    <location>
        <begin position="29"/>
        <end position="79"/>
    </location>
</feature>
<dbReference type="STRING" id="46835.A0A504Z9J9"/>
<name>A0A504Z9J9_FASGI</name>
<reference evidence="2 3" key="1">
    <citation type="submission" date="2019-04" db="EMBL/GenBank/DDBJ databases">
        <title>Annotation for the trematode Fasciola gigantica.</title>
        <authorList>
            <person name="Choi Y.-J."/>
        </authorList>
    </citation>
    <scope>NUCLEOTIDE SEQUENCE [LARGE SCALE GENOMIC DNA]</scope>
    <source>
        <strain evidence="2">Uganda_cow_1</strain>
    </source>
</reference>
<dbReference type="OrthoDB" id="6284265at2759"/>
<dbReference type="EMBL" id="SUNJ01001706">
    <property type="protein sequence ID" value="TPP66538.1"/>
    <property type="molecule type" value="Genomic_DNA"/>
</dbReference>
<evidence type="ECO:0000313" key="2">
    <source>
        <dbReference type="EMBL" id="TPP66538.1"/>
    </source>
</evidence>
<keyword evidence="3" id="KW-1185">Reference proteome</keyword>
<organism evidence="2 3">
    <name type="scientific">Fasciola gigantica</name>
    <name type="common">Giant liver fluke</name>
    <dbReference type="NCBI Taxonomy" id="46835"/>
    <lineage>
        <taxon>Eukaryota</taxon>
        <taxon>Metazoa</taxon>
        <taxon>Spiralia</taxon>
        <taxon>Lophotrochozoa</taxon>
        <taxon>Platyhelminthes</taxon>
        <taxon>Trematoda</taxon>
        <taxon>Digenea</taxon>
        <taxon>Plagiorchiida</taxon>
        <taxon>Echinostomata</taxon>
        <taxon>Echinostomatoidea</taxon>
        <taxon>Fasciolidae</taxon>
        <taxon>Fasciola</taxon>
    </lineage>
</organism>
<feature type="compositionally biased region" description="Basic and acidic residues" evidence="1">
    <location>
        <begin position="50"/>
        <end position="65"/>
    </location>
</feature>
<gene>
    <name evidence="2" type="ORF">FGIG_07628</name>
</gene>
<evidence type="ECO:0000256" key="1">
    <source>
        <dbReference type="SAM" id="MobiDB-lite"/>
    </source>
</evidence>
<protein>
    <submittedName>
        <fullName evidence="2">Putative 60s ribosomal protein L24</fullName>
    </submittedName>
</protein>
<dbReference type="GO" id="GO:0005840">
    <property type="term" value="C:ribosome"/>
    <property type="evidence" value="ECO:0007669"/>
    <property type="project" value="UniProtKB-KW"/>
</dbReference>
<feature type="compositionally biased region" description="Basic residues" evidence="1">
    <location>
        <begin position="66"/>
        <end position="79"/>
    </location>
</feature>